<dbReference type="PANTHER" id="PTHR43130:SF7">
    <property type="entry name" value="DJ-1_PFPI DOMAIN-CONTAINING PROTEIN"/>
    <property type="match status" value="1"/>
</dbReference>
<dbReference type="Proteomes" id="UP000044602">
    <property type="component" value="Unassembled WGS sequence"/>
</dbReference>
<name>A0A0G4KTL0_VERLO</name>
<protein>
    <recommendedName>
        <fullName evidence="2">DJ-1/PfpI domain-containing protein</fullName>
    </recommendedName>
</protein>
<evidence type="ECO:0000259" key="2">
    <source>
        <dbReference type="Pfam" id="PF01965"/>
    </source>
</evidence>
<dbReference type="SUPFAM" id="SSF52317">
    <property type="entry name" value="Class I glutamine amidotransferase-like"/>
    <property type="match status" value="1"/>
</dbReference>
<dbReference type="Pfam" id="PF01965">
    <property type="entry name" value="DJ-1_PfpI"/>
    <property type="match status" value="1"/>
</dbReference>
<dbReference type="EMBL" id="CVQH01004335">
    <property type="protein sequence ID" value="CRK13006.1"/>
    <property type="molecule type" value="Genomic_DNA"/>
</dbReference>
<proteinExistence type="predicted"/>
<dbReference type="STRING" id="100787.A0A0G4KTL0"/>
<dbReference type="Gene3D" id="3.40.50.880">
    <property type="match status" value="1"/>
</dbReference>
<reference evidence="3 4" key="1">
    <citation type="submission" date="2015-05" db="EMBL/GenBank/DDBJ databases">
        <authorList>
            <person name="Wang D.B."/>
            <person name="Wang M."/>
        </authorList>
    </citation>
    <scope>NUCLEOTIDE SEQUENCE [LARGE SCALE GENOMIC DNA]</scope>
    <source>
        <strain evidence="3">VL1</strain>
    </source>
</reference>
<evidence type="ECO:0000313" key="3">
    <source>
        <dbReference type="EMBL" id="CRK13006.1"/>
    </source>
</evidence>
<feature type="region of interest" description="Disordered" evidence="1">
    <location>
        <begin position="26"/>
        <end position="71"/>
    </location>
</feature>
<dbReference type="InterPro" id="IPR052158">
    <property type="entry name" value="INH-QAR"/>
</dbReference>
<gene>
    <name evidence="3" type="ORF">BN1708_010707</name>
</gene>
<evidence type="ECO:0000256" key="1">
    <source>
        <dbReference type="SAM" id="MobiDB-lite"/>
    </source>
</evidence>
<keyword evidence="4" id="KW-1185">Reference proteome</keyword>
<dbReference type="InterPro" id="IPR029062">
    <property type="entry name" value="Class_I_gatase-like"/>
</dbReference>
<evidence type="ECO:0000313" key="4">
    <source>
        <dbReference type="Proteomes" id="UP000044602"/>
    </source>
</evidence>
<feature type="compositionally biased region" description="Low complexity" evidence="1">
    <location>
        <begin position="53"/>
        <end position="65"/>
    </location>
</feature>
<feature type="domain" description="DJ-1/PfpI" evidence="2">
    <location>
        <begin position="106"/>
        <end position="242"/>
    </location>
</feature>
<accession>A0A0G4KTL0</accession>
<dbReference type="PANTHER" id="PTHR43130">
    <property type="entry name" value="ARAC-FAMILY TRANSCRIPTIONAL REGULATOR"/>
    <property type="match status" value="1"/>
</dbReference>
<sequence length="273" mass="30362">MVFCSTRHPNTQAEYSIFRSTHHSQHGSCSEPLEARPHHPSWRHSAQQASRNSPFPMSFSKSSPSDEQVSETEILDVAPIDLIHGMSKHFIDSMPDGFMPPELKAQALDMEFHWVSETDGPCRLTSSISMNPTDTFETCPPLDVVLMGAHHPSYTPSAAELAYIRKAYDASSAFLTICGGLMAPLQAGVLDGKTVTAPRFMLGRLRETNPSSTWLEKRWVRDGKLWTSGALLNGADMVSAFVREHWGRQEGSLAWTMADIGAWPNRDVDYRDA</sequence>
<dbReference type="AlphaFoldDB" id="A0A0G4KTL0"/>
<dbReference type="InterPro" id="IPR002818">
    <property type="entry name" value="DJ-1/PfpI"/>
</dbReference>
<organism evidence="3 4">
    <name type="scientific">Verticillium longisporum</name>
    <name type="common">Verticillium dahliae var. longisporum</name>
    <dbReference type="NCBI Taxonomy" id="100787"/>
    <lineage>
        <taxon>Eukaryota</taxon>
        <taxon>Fungi</taxon>
        <taxon>Dikarya</taxon>
        <taxon>Ascomycota</taxon>
        <taxon>Pezizomycotina</taxon>
        <taxon>Sordariomycetes</taxon>
        <taxon>Hypocreomycetidae</taxon>
        <taxon>Glomerellales</taxon>
        <taxon>Plectosphaerellaceae</taxon>
        <taxon>Verticillium</taxon>
    </lineage>
</organism>